<gene>
    <name evidence="7" type="ORF">A8806_10644</name>
</gene>
<keyword evidence="6" id="KW-0812">Transmembrane</keyword>
<evidence type="ECO:0000256" key="3">
    <source>
        <dbReference type="PROSITE-ProRule" id="PRU00339"/>
    </source>
</evidence>
<feature type="repeat" description="TPR" evidence="3">
    <location>
        <begin position="390"/>
        <end position="423"/>
    </location>
</feature>
<evidence type="ECO:0000256" key="1">
    <source>
        <dbReference type="ARBA" id="ARBA00022737"/>
    </source>
</evidence>
<feature type="compositionally biased region" description="Low complexity" evidence="5">
    <location>
        <begin position="438"/>
        <end position="454"/>
    </location>
</feature>
<feature type="region of interest" description="Disordered" evidence="5">
    <location>
        <begin position="428"/>
        <end position="484"/>
    </location>
</feature>
<reference evidence="7 8" key="1">
    <citation type="submission" date="2018-05" db="EMBL/GenBank/DDBJ databases">
        <title>The Hungate 1000. A catalogue of reference genomes from the rumen microbiome.</title>
        <authorList>
            <person name="Kelly W."/>
        </authorList>
    </citation>
    <scope>NUCLEOTIDE SEQUENCE [LARGE SCALE GENOMIC DNA]</scope>
    <source>
        <strain evidence="7 8">NLAE-zl-C242</strain>
    </source>
</reference>
<evidence type="ECO:0000256" key="2">
    <source>
        <dbReference type="ARBA" id="ARBA00022803"/>
    </source>
</evidence>
<dbReference type="SUPFAM" id="SSF48452">
    <property type="entry name" value="TPR-like"/>
    <property type="match status" value="1"/>
</dbReference>
<sequence length="484" mass="53448">MDYTKKILYQSNYWYNDGLRKAQIRDMSGAVTSLRRSLQYNRENIAARNLLGLVYYGRGEVAEGLVEWIISKNLKPRDNIASYFISRVQASASELDVVNQAIRRYNQCLVYCEQNGEDLAIIQLKKVIAAHPSFLKAYQLLALLYLHTEQYAKARQALRTARKLDTTNEMTLRYMHELTNLRGQKIKDDKPKKEEAVEYNLGNETIIQPKHSVAKALASKFTVMNIVVGAFIGAAIIWFLIVPAVDQTKNEKVNQQIVEYSERINALEAQISAQTRTLDEYRKNDTDTENNAQSAASTADSYENLLTAYNQWTSQSYTDDVMADSLLNVNRDSLGDGGKALYDEMSADVFPGASESLYSGGTASLEVANYDTAIASLGKVIRMDENYDSGGALLNLGLAYMRNGDNDNAVKYLKRVIELFPDTDNAQEAQNGLSSISQGGTTDGGADTQNADGQNSDTGSTDAGNTDSGDTDAPVQDTGAEDGY</sequence>
<dbReference type="Pfam" id="PF13432">
    <property type="entry name" value="TPR_16"/>
    <property type="match status" value="2"/>
</dbReference>
<dbReference type="PROSITE" id="PS50005">
    <property type="entry name" value="TPR"/>
    <property type="match status" value="2"/>
</dbReference>
<evidence type="ECO:0000256" key="5">
    <source>
        <dbReference type="SAM" id="MobiDB-lite"/>
    </source>
</evidence>
<evidence type="ECO:0000313" key="7">
    <source>
        <dbReference type="EMBL" id="PWJ29309.1"/>
    </source>
</evidence>
<dbReference type="PANTHER" id="PTHR45586:SF1">
    <property type="entry name" value="LIPOPOLYSACCHARIDE ASSEMBLY PROTEIN B"/>
    <property type="match status" value="1"/>
</dbReference>
<evidence type="ECO:0000313" key="8">
    <source>
        <dbReference type="Proteomes" id="UP000245845"/>
    </source>
</evidence>
<dbReference type="AlphaFoldDB" id="A0A2Y9BCZ2"/>
<feature type="compositionally biased region" description="Polar residues" evidence="5">
    <location>
        <begin position="428"/>
        <end position="437"/>
    </location>
</feature>
<keyword evidence="6" id="KW-1133">Transmembrane helix</keyword>
<dbReference type="PANTHER" id="PTHR45586">
    <property type="entry name" value="TPR REPEAT-CONTAINING PROTEIN PA4667"/>
    <property type="match status" value="1"/>
</dbReference>
<keyword evidence="1" id="KW-0677">Repeat</keyword>
<comment type="caution">
    <text evidence="7">The sequence shown here is derived from an EMBL/GenBank/DDBJ whole genome shotgun (WGS) entry which is preliminary data.</text>
</comment>
<name>A0A2Y9BCZ2_9FIRM</name>
<dbReference type="EMBL" id="QGDL01000006">
    <property type="protein sequence ID" value="PWJ29309.1"/>
    <property type="molecule type" value="Genomic_DNA"/>
</dbReference>
<dbReference type="RefSeq" id="WP_109731169.1">
    <property type="nucleotide sequence ID" value="NZ_BAAACK010000026.1"/>
</dbReference>
<proteinExistence type="predicted"/>
<accession>A0A2Y9BCZ2</accession>
<dbReference type="SMART" id="SM00028">
    <property type="entry name" value="TPR"/>
    <property type="match status" value="6"/>
</dbReference>
<dbReference type="PROSITE" id="PS50293">
    <property type="entry name" value="TPR_REGION"/>
    <property type="match status" value="1"/>
</dbReference>
<dbReference type="Proteomes" id="UP000245845">
    <property type="component" value="Unassembled WGS sequence"/>
</dbReference>
<keyword evidence="8" id="KW-1185">Reference proteome</keyword>
<feature type="compositionally biased region" description="Polar residues" evidence="5">
    <location>
        <begin position="455"/>
        <end position="468"/>
    </location>
</feature>
<dbReference type="OrthoDB" id="9791784at2"/>
<keyword evidence="6" id="KW-0472">Membrane</keyword>
<keyword evidence="2 3" id="KW-0802">TPR repeat</keyword>
<protein>
    <submittedName>
        <fullName evidence="7">Tetratricopeptide repeat protein</fullName>
    </submittedName>
</protein>
<keyword evidence="4" id="KW-0175">Coiled coil</keyword>
<dbReference type="Gene3D" id="1.25.40.10">
    <property type="entry name" value="Tetratricopeptide repeat domain"/>
    <property type="match status" value="2"/>
</dbReference>
<dbReference type="InterPro" id="IPR011990">
    <property type="entry name" value="TPR-like_helical_dom_sf"/>
</dbReference>
<organism evidence="7 8">
    <name type="scientific">Faecalicatena orotica</name>
    <dbReference type="NCBI Taxonomy" id="1544"/>
    <lineage>
        <taxon>Bacteria</taxon>
        <taxon>Bacillati</taxon>
        <taxon>Bacillota</taxon>
        <taxon>Clostridia</taxon>
        <taxon>Lachnospirales</taxon>
        <taxon>Lachnospiraceae</taxon>
        <taxon>Faecalicatena</taxon>
    </lineage>
</organism>
<dbReference type="InterPro" id="IPR051012">
    <property type="entry name" value="CellSynth/LPSAsmb/PSIAsmb"/>
</dbReference>
<evidence type="ECO:0000256" key="6">
    <source>
        <dbReference type="SAM" id="Phobius"/>
    </source>
</evidence>
<evidence type="ECO:0000256" key="4">
    <source>
        <dbReference type="SAM" id="Coils"/>
    </source>
</evidence>
<feature type="transmembrane region" description="Helical" evidence="6">
    <location>
        <begin position="221"/>
        <end position="241"/>
    </location>
</feature>
<feature type="repeat" description="TPR" evidence="3">
    <location>
        <begin position="135"/>
        <end position="168"/>
    </location>
</feature>
<feature type="coiled-coil region" evidence="4">
    <location>
        <begin position="250"/>
        <end position="284"/>
    </location>
</feature>
<dbReference type="InterPro" id="IPR019734">
    <property type="entry name" value="TPR_rpt"/>
</dbReference>